<organism evidence="4 5">
    <name type="scientific">Coccomyxa viridis</name>
    <dbReference type="NCBI Taxonomy" id="1274662"/>
    <lineage>
        <taxon>Eukaryota</taxon>
        <taxon>Viridiplantae</taxon>
        <taxon>Chlorophyta</taxon>
        <taxon>core chlorophytes</taxon>
        <taxon>Trebouxiophyceae</taxon>
        <taxon>Trebouxiophyceae incertae sedis</taxon>
        <taxon>Coccomyxaceae</taxon>
        <taxon>Coccomyxa</taxon>
    </lineage>
</organism>
<dbReference type="PROSITE" id="PS50935">
    <property type="entry name" value="SSB"/>
    <property type="match status" value="1"/>
</dbReference>
<sequence>MAAAETSDMHAPFQAPLGDTEAVAAPPKCSWVPDHTNKVRLIGLVGAAPDVRRVGDQTIAQVSLGIRPKTGNTNEISWVVCDFWNHEAMQVAQHVKKGMQLAIGGHLKQSKWLDRTTGAQREAMRVVAEYLMIVDASHGVLDGSAAPGSGRAAGSAPRKAAERSPRIAEQPLRLYNEGHPLPAIAQMLGKAPKTVMANIIDSIAAGAQADIPQLASDFQMGPANSPWMTADEIAEATQAAIAANLGPDGQPATIHSIYLRHIREALSRHPTAGAKQASQEQLSPEAESLTYNQIKLVKALMQQGISWNDLIVNPPGPARVAQPPTNIPSVPAGAPAQHSRGGSTDQLDDDVIPF</sequence>
<dbReference type="InterPro" id="IPR000424">
    <property type="entry name" value="Primosome_PriB/ssb"/>
</dbReference>
<feature type="compositionally biased region" description="Low complexity" evidence="3">
    <location>
        <begin position="145"/>
        <end position="158"/>
    </location>
</feature>
<dbReference type="SUPFAM" id="SSF50249">
    <property type="entry name" value="Nucleic acid-binding proteins"/>
    <property type="match status" value="1"/>
</dbReference>
<reference evidence="4 5" key="1">
    <citation type="submission" date="2024-06" db="EMBL/GenBank/DDBJ databases">
        <authorList>
            <person name="Kraege A."/>
            <person name="Thomma B."/>
        </authorList>
    </citation>
    <scope>NUCLEOTIDE SEQUENCE [LARGE SCALE GENOMIC DNA]</scope>
</reference>
<feature type="region of interest" description="Disordered" evidence="3">
    <location>
        <begin position="316"/>
        <end position="354"/>
    </location>
</feature>
<evidence type="ECO:0000313" key="5">
    <source>
        <dbReference type="Proteomes" id="UP001497392"/>
    </source>
</evidence>
<feature type="region of interest" description="Disordered" evidence="3">
    <location>
        <begin position="145"/>
        <end position="166"/>
    </location>
</feature>
<dbReference type="Gene3D" id="2.40.50.140">
    <property type="entry name" value="Nucleic acid-binding proteins"/>
    <property type="match status" value="1"/>
</dbReference>
<evidence type="ECO:0000256" key="3">
    <source>
        <dbReference type="SAM" id="MobiDB-lite"/>
    </source>
</evidence>
<gene>
    <name evidence="4" type="primary">g10453</name>
    <name evidence="4" type="ORF">VP750_LOCUS9382</name>
</gene>
<evidence type="ECO:0000256" key="1">
    <source>
        <dbReference type="ARBA" id="ARBA00023125"/>
    </source>
</evidence>
<accession>A0ABP1G5J9</accession>
<evidence type="ECO:0000256" key="2">
    <source>
        <dbReference type="PROSITE-ProRule" id="PRU00252"/>
    </source>
</evidence>
<keyword evidence="1 2" id="KW-0238">DNA-binding</keyword>
<proteinExistence type="predicted"/>
<dbReference type="Proteomes" id="UP001497392">
    <property type="component" value="Unassembled WGS sequence"/>
</dbReference>
<dbReference type="InterPro" id="IPR011344">
    <property type="entry name" value="ssDNA-bd"/>
</dbReference>
<dbReference type="PANTHER" id="PTHR10302">
    <property type="entry name" value="SINGLE-STRANDED DNA-BINDING PROTEIN"/>
    <property type="match status" value="1"/>
</dbReference>
<evidence type="ECO:0000313" key="4">
    <source>
        <dbReference type="EMBL" id="CAL5227476.1"/>
    </source>
</evidence>
<keyword evidence="5" id="KW-1185">Reference proteome</keyword>
<dbReference type="NCBIfam" id="TIGR00621">
    <property type="entry name" value="ssb"/>
    <property type="match status" value="1"/>
</dbReference>
<dbReference type="PANTHER" id="PTHR10302:SF0">
    <property type="entry name" value="SINGLE-STRANDED DNA-BINDING PROTEIN, MITOCHONDRIAL"/>
    <property type="match status" value="1"/>
</dbReference>
<protein>
    <submittedName>
        <fullName evidence="4">G10453 protein</fullName>
    </submittedName>
</protein>
<comment type="caution">
    <text evidence="4">The sequence shown here is derived from an EMBL/GenBank/DDBJ whole genome shotgun (WGS) entry which is preliminary data.</text>
</comment>
<dbReference type="Pfam" id="PF00436">
    <property type="entry name" value="SSB"/>
    <property type="match status" value="1"/>
</dbReference>
<dbReference type="EMBL" id="CAXHTA020000017">
    <property type="protein sequence ID" value="CAL5227476.1"/>
    <property type="molecule type" value="Genomic_DNA"/>
</dbReference>
<dbReference type="InterPro" id="IPR012340">
    <property type="entry name" value="NA-bd_OB-fold"/>
</dbReference>
<name>A0ABP1G5J9_9CHLO</name>